<dbReference type="Proteomes" id="UP001159363">
    <property type="component" value="Chromosome 11"/>
</dbReference>
<evidence type="ECO:0008006" key="3">
    <source>
        <dbReference type="Google" id="ProtNLM"/>
    </source>
</evidence>
<proteinExistence type="predicted"/>
<reference evidence="1 2" key="1">
    <citation type="submission" date="2023-02" db="EMBL/GenBank/DDBJ databases">
        <title>LHISI_Scaffold_Assembly.</title>
        <authorList>
            <person name="Stuart O.P."/>
            <person name="Cleave R."/>
            <person name="Magrath M.J.L."/>
            <person name="Mikheyev A.S."/>
        </authorList>
    </citation>
    <scope>NUCLEOTIDE SEQUENCE [LARGE SCALE GENOMIC DNA]</scope>
    <source>
        <strain evidence="1">Daus_M_001</strain>
        <tissue evidence="1">Leg muscle</tissue>
    </source>
</reference>
<evidence type="ECO:0000313" key="1">
    <source>
        <dbReference type="EMBL" id="KAJ8870739.1"/>
    </source>
</evidence>
<sequence length="340" mass="38294">MKICGGDSVSVNTTSAGVSELLQDTNQRMAQVEENKQCLIPIVKTIILCGKQNIPLRGHRDDKNIGNLLNGDEKNSIVNNDGNFRQLLQFRMDAGDNNLCRQLLQFRMDAGDNNLCRQLLQFRMDAGDNNLCRQLLQFRMDAGDNNLCRHWKNAPSNATYISKHTQNELIKCCKEDIQIEYIFAIPPSHVPREDFITFLNAYNMIQEEDIKSKGGERRLSGIALGHIIEDIAKNFDLVLKFCVRFGIDSCSVMASETKGAIQELKKITTHAQRCPCNNHTLNNSLANTLKVVSCRNTSGTINKIVSFANASPKRRKWKLLFKVFAKATRDIFSSNGNPLL</sequence>
<dbReference type="PANTHER" id="PTHR46289">
    <property type="entry name" value="52 KDA REPRESSOR OF THE INHIBITOR OF THE PROTEIN KINASE-LIKE PROTEIN-RELATED"/>
    <property type="match status" value="1"/>
</dbReference>
<accession>A0ABQ9GEA9</accession>
<evidence type="ECO:0000313" key="2">
    <source>
        <dbReference type="Proteomes" id="UP001159363"/>
    </source>
</evidence>
<gene>
    <name evidence="1" type="ORF">PR048_027038</name>
</gene>
<dbReference type="EMBL" id="JARBHB010000012">
    <property type="protein sequence ID" value="KAJ8870739.1"/>
    <property type="molecule type" value="Genomic_DNA"/>
</dbReference>
<protein>
    <recommendedName>
        <fullName evidence="3">DUF4371 domain-containing protein</fullName>
    </recommendedName>
</protein>
<organism evidence="1 2">
    <name type="scientific">Dryococelus australis</name>
    <dbReference type="NCBI Taxonomy" id="614101"/>
    <lineage>
        <taxon>Eukaryota</taxon>
        <taxon>Metazoa</taxon>
        <taxon>Ecdysozoa</taxon>
        <taxon>Arthropoda</taxon>
        <taxon>Hexapoda</taxon>
        <taxon>Insecta</taxon>
        <taxon>Pterygota</taxon>
        <taxon>Neoptera</taxon>
        <taxon>Polyneoptera</taxon>
        <taxon>Phasmatodea</taxon>
        <taxon>Verophasmatodea</taxon>
        <taxon>Anareolatae</taxon>
        <taxon>Phasmatidae</taxon>
        <taxon>Eurycanthinae</taxon>
        <taxon>Dryococelus</taxon>
    </lineage>
</organism>
<name>A0ABQ9GEA9_9NEOP</name>
<dbReference type="InterPro" id="IPR052958">
    <property type="entry name" value="IFN-induced_PKR_regulator"/>
</dbReference>
<comment type="caution">
    <text evidence="1">The sequence shown here is derived from an EMBL/GenBank/DDBJ whole genome shotgun (WGS) entry which is preliminary data.</text>
</comment>
<keyword evidence="2" id="KW-1185">Reference proteome</keyword>
<dbReference type="PANTHER" id="PTHR46289:SF14">
    <property type="entry name" value="DUF4371 DOMAIN-CONTAINING PROTEIN"/>
    <property type="match status" value="1"/>
</dbReference>